<evidence type="ECO:0000313" key="1">
    <source>
        <dbReference type="EMBL" id="VFU23866.1"/>
    </source>
</evidence>
<dbReference type="EMBL" id="CAADRP010000136">
    <property type="protein sequence ID" value="VFU23866.1"/>
    <property type="molecule type" value="Genomic_DNA"/>
</dbReference>
<protein>
    <submittedName>
        <fullName evidence="1">Uncharacterized protein</fullName>
    </submittedName>
</protein>
<dbReference type="AlphaFoldDB" id="A0A6N2K7C1"/>
<reference evidence="1" key="1">
    <citation type="submission" date="2019-03" db="EMBL/GenBank/DDBJ databases">
        <authorList>
            <person name="Mank J."/>
            <person name="Almeida P."/>
        </authorList>
    </citation>
    <scope>NUCLEOTIDE SEQUENCE</scope>
    <source>
        <strain evidence="1">78183</strain>
    </source>
</reference>
<gene>
    <name evidence="1" type="ORF">SVIM_LOCUS39908</name>
</gene>
<organism evidence="1">
    <name type="scientific">Salix viminalis</name>
    <name type="common">Common osier</name>
    <name type="synonym">Basket willow</name>
    <dbReference type="NCBI Taxonomy" id="40686"/>
    <lineage>
        <taxon>Eukaryota</taxon>
        <taxon>Viridiplantae</taxon>
        <taxon>Streptophyta</taxon>
        <taxon>Embryophyta</taxon>
        <taxon>Tracheophyta</taxon>
        <taxon>Spermatophyta</taxon>
        <taxon>Magnoliopsida</taxon>
        <taxon>eudicotyledons</taxon>
        <taxon>Gunneridae</taxon>
        <taxon>Pentapetalae</taxon>
        <taxon>rosids</taxon>
        <taxon>fabids</taxon>
        <taxon>Malpighiales</taxon>
        <taxon>Salicaceae</taxon>
        <taxon>Saliceae</taxon>
        <taxon>Salix</taxon>
    </lineage>
</organism>
<name>A0A6N2K7C1_SALVM</name>
<sequence>MYRSATKLRSPQNNTDLSFIIRKKNLWVKRSVFNSLFQRYLSDLCVGSHQTERCHSLLLLRPLPSGLLHRLSHLVIASRGRDEARHEPSMSL</sequence>
<proteinExistence type="predicted"/>
<accession>A0A6N2K7C1</accession>